<dbReference type="EMBL" id="JAATJJ010000001">
    <property type="protein sequence ID" value="NJB69870.1"/>
    <property type="molecule type" value="Genomic_DNA"/>
</dbReference>
<keyword evidence="2" id="KW-0548">Nucleotidyltransferase</keyword>
<dbReference type="InterPro" id="IPR029044">
    <property type="entry name" value="Nucleotide-diphossugar_trans"/>
</dbReference>
<name>A0A846QSC4_9FLAO</name>
<feature type="domain" description="MobA-like NTP transferase" evidence="1">
    <location>
        <begin position="11"/>
        <end position="171"/>
    </location>
</feature>
<dbReference type="InterPro" id="IPR025877">
    <property type="entry name" value="MobA-like_NTP_Trfase"/>
</dbReference>
<dbReference type="AlphaFoldDB" id="A0A846QSC4"/>
<evidence type="ECO:0000313" key="3">
    <source>
        <dbReference type="Proteomes" id="UP000590442"/>
    </source>
</evidence>
<dbReference type="PANTHER" id="PTHR43777">
    <property type="entry name" value="MOLYBDENUM COFACTOR CYTIDYLYLTRANSFERASE"/>
    <property type="match status" value="1"/>
</dbReference>
<keyword evidence="3" id="KW-1185">Reference proteome</keyword>
<dbReference type="CDD" id="cd04182">
    <property type="entry name" value="GT_2_like_f"/>
    <property type="match status" value="1"/>
</dbReference>
<keyword evidence="2" id="KW-0808">Transferase</keyword>
<dbReference type="GO" id="GO:0061602">
    <property type="term" value="F:molybdenum cofactor cytidylyltransferase activity"/>
    <property type="evidence" value="ECO:0007669"/>
    <property type="project" value="UniProtKB-EC"/>
</dbReference>
<proteinExistence type="predicted"/>
<dbReference type="Gene3D" id="3.90.550.10">
    <property type="entry name" value="Spore Coat Polysaccharide Biosynthesis Protein SpsA, Chain A"/>
    <property type="match status" value="1"/>
</dbReference>
<sequence>MHSTNKNIAILILAAGSASRMGKLKQLLPWKDTTLLGHTIETACSCSQDVYVVVGAQSNLIKQKIKSTVTYIDNTNWEMGLGNSIACGIQYLLDGTKKYGTCLIMLADQPFIDVDYLNELIRKHNEFNVEITATKYKNRAGVPAIFNASYFEELSSIKGDIGAKNILKKYENSILCIDSNGKTQDIDTKEVYQKILK</sequence>
<protein>
    <submittedName>
        <fullName evidence="2">Molybdenum cofactor cytidylyltransferase</fullName>
        <ecNumber evidence="2">2.7.7.76</ecNumber>
    </submittedName>
</protein>
<dbReference type="PANTHER" id="PTHR43777:SF1">
    <property type="entry name" value="MOLYBDENUM COFACTOR CYTIDYLYLTRANSFERASE"/>
    <property type="match status" value="1"/>
</dbReference>
<comment type="caution">
    <text evidence="2">The sequence shown here is derived from an EMBL/GenBank/DDBJ whole genome shotgun (WGS) entry which is preliminary data.</text>
</comment>
<organism evidence="2 3">
    <name type="scientific">Saonia flava</name>
    <dbReference type="NCBI Taxonomy" id="523696"/>
    <lineage>
        <taxon>Bacteria</taxon>
        <taxon>Pseudomonadati</taxon>
        <taxon>Bacteroidota</taxon>
        <taxon>Flavobacteriia</taxon>
        <taxon>Flavobacteriales</taxon>
        <taxon>Flavobacteriaceae</taxon>
        <taxon>Saonia</taxon>
    </lineage>
</organism>
<evidence type="ECO:0000313" key="2">
    <source>
        <dbReference type="EMBL" id="NJB69870.1"/>
    </source>
</evidence>
<dbReference type="EC" id="2.7.7.76" evidence="2"/>
<dbReference type="Proteomes" id="UP000590442">
    <property type="component" value="Unassembled WGS sequence"/>
</dbReference>
<gene>
    <name evidence="2" type="ORF">GGR42_000332</name>
</gene>
<reference evidence="2 3" key="1">
    <citation type="submission" date="2020-03" db="EMBL/GenBank/DDBJ databases">
        <title>Genomic Encyclopedia of Type Strains, Phase IV (KMG-IV): sequencing the most valuable type-strain genomes for metagenomic binning, comparative biology and taxonomic classification.</title>
        <authorList>
            <person name="Goeker M."/>
        </authorList>
    </citation>
    <scope>NUCLEOTIDE SEQUENCE [LARGE SCALE GENOMIC DNA]</scope>
    <source>
        <strain evidence="2 3">DSM 29762</strain>
    </source>
</reference>
<dbReference type="RefSeq" id="WP_167960201.1">
    <property type="nucleotide sequence ID" value="NZ_JAATJJ010000001.1"/>
</dbReference>
<evidence type="ECO:0000259" key="1">
    <source>
        <dbReference type="Pfam" id="PF12804"/>
    </source>
</evidence>
<accession>A0A846QSC4</accession>
<dbReference type="Pfam" id="PF12804">
    <property type="entry name" value="NTP_transf_3"/>
    <property type="match status" value="1"/>
</dbReference>
<dbReference type="SUPFAM" id="SSF53448">
    <property type="entry name" value="Nucleotide-diphospho-sugar transferases"/>
    <property type="match status" value="1"/>
</dbReference>